<accession>A0A9W9T0L1</accession>
<organism evidence="6 7">
    <name type="scientific">Penicillium cinerascens</name>
    <dbReference type="NCBI Taxonomy" id="70096"/>
    <lineage>
        <taxon>Eukaryota</taxon>
        <taxon>Fungi</taxon>
        <taxon>Dikarya</taxon>
        <taxon>Ascomycota</taxon>
        <taxon>Pezizomycotina</taxon>
        <taxon>Eurotiomycetes</taxon>
        <taxon>Eurotiomycetidae</taxon>
        <taxon>Eurotiales</taxon>
        <taxon>Aspergillaceae</taxon>
        <taxon>Penicillium</taxon>
    </lineage>
</organism>
<feature type="region of interest" description="Disordered" evidence="5">
    <location>
        <begin position="124"/>
        <end position="156"/>
    </location>
</feature>
<reference evidence="6" key="2">
    <citation type="journal article" date="2023" name="IMA Fungus">
        <title>Comparative genomic study of the Penicillium genus elucidates a diverse pangenome and 15 lateral gene transfer events.</title>
        <authorList>
            <person name="Petersen C."/>
            <person name="Sorensen T."/>
            <person name="Nielsen M.R."/>
            <person name="Sondergaard T.E."/>
            <person name="Sorensen J.L."/>
            <person name="Fitzpatrick D.A."/>
            <person name="Frisvad J.C."/>
            <person name="Nielsen K.L."/>
        </authorList>
    </citation>
    <scope>NUCLEOTIDE SEQUENCE</scope>
    <source>
        <strain evidence="6">IBT 15544</strain>
    </source>
</reference>
<dbReference type="FunFam" id="2.30.18.10:FF:000006">
    <property type="entry name" value="Transcription factor TFIIA complex subunit Toa1"/>
    <property type="match status" value="1"/>
</dbReference>
<dbReference type="PANTHER" id="PTHR12694">
    <property type="entry name" value="TRANSCRIPTION INITIATION FACTOR IIA SUBUNIT 1"/>
    <property type="match status" value="1"/>
</dbReference>
<dbReference type="GeneID" id="83180013"/>
<keyword evidence="3" id="KW-0804">Transcription</keyword>
<evidence type="ECO:0000256" key="1">
    <source>
        <dbReference type="ARBA" id="ARBA00004123"/>
    </source>
</evidence>
<evidence type="ECO:0000256" key="4">
    <source>
        <dbReference type="ARBA" id="ARBA00023242"/>
    </source>
</evidence>
<dbReference type="GO" id="GO:0005672">
    <property type="term" value="C:transcription factor TFIIA complex"/>
    <property type="evidence" value="ECO:0007669"/>
    <property type="project" value="InterPro"/>
</dbReference>
<comment type="subcellular location">
    <subcellularLocation>
        <location evidence="1">Nucleus</location>
    </subcellularLocation>
</comment>
<evidence type="ECO:0000256" key="5">
    <source>
        <dbReference type="SAM" id="MobiDB-lite"/>
    </source>
</evidence>
<name>A0A9W9T0L1_9EURO</name>
<dbReference type="Gene3D" id="2.30.18.10">
    <property type="entry name" value="Transcription factor IIA (TFIIA), beta-barrel domain"/>
    <property type="match status" value="1"/>
</dbReference>
<dbReference type="GO" id="GO:0006367">
    <property type="term" value="P:transcription initiation at RNA polymerase II promoter"/>
    <property type="evidence" value="ECO:0007669"/>
    <property type="project" value="InterPro"/>
</dbReference>
<dbReference type="CDD" id="cd07976">
    <property type="entry name" value="TFIIA_alpha_beta_like"/>
    <property type="match status" value="1"/>
</dbReference>
<comment type="similarity">
    <text evidence="2">Belongs to the TFIIA subunit 1 family.</text>
</comment>
<dbReference type="InterPro" id="IPR009088">
    <property type="entry name" value="TFIIA_b-brl"/>
</dbReference>
<reference evidence="6" key="1">
    <citation type="submission" date="2022-12" db="EMBL/GenBank/DDBJ databases">
        <authorList>
            <person name="Petersen C."/>
        </authorList>
    </citation>
    <scope>NUCLEOTIDE SEQUENCE</scope>
    <source>
        <strain evidence="6">IBT 15544</strain>
    </source>
</reference>
<dbReference type="SMART" id="SM01371">
    <property type="entry name" value="TFIIA"/>
    <property type="match status" value="1"/>
</dbReference>
<evidence type="ECO:0000313" key="6">
    <source>
        <dbReference type="EMBL" id="KAJ5204771.1"/>
    </source>
</evidence>
<feature type="compositionally biased region" description="Acidic residues" evidence="5">
    <location>
        <begin position="352"/>
        <end position="383"/>
    </location>
</feature>
<dbReference type="PANTHER" id="PTHR12694:SF8">
    <property type="entry name" value="TRANSCRIPTION INITIATION FACTOR IIA SUBUNIT 1"/>
    <property type="match status" value="1"/>
</dbReference>
<proteinExistence type="inferred from homology"/>
<dbReference type="OrthoDB" id="6275927at2759"/>
<gene>
    <name evidence="6" type="ORF">N7498_005650</name>
</gene>
<protein>
    <submittedName>
        <fullName evidence="6">Transcription factor IIA alpha/beta subunit</fullName>
    </submittedName>
</protein>
<evidence type="ECO:0000256" key="2">
    <source>
        <dbReference type="ARBA" id="ARBA00010059"/>
    </source>
</evidence>
<dbReference type="Proteomes" id="UP001150904">
    <property type="component" value="Unassembled WGS sequence"/>
</dbReference>
<dbReference type="SUPFAM" id="SSF47396">
    <property type="entry name" value="Transcription factor IIA (TFIIA), alpha-helical domain"/>
    <property type="match status" value="1"/>
</dbReference>
<dbReference type="Pfam" id="PF03153">
    <property type="entry name" value="TFIIA"/>
    <property type="match status" value="1"/>
</dbReference>
<dbReference type="InterPro" id="IPR004855">
    <property type="entry name" value="TFIIA_asu/bsu"/>
</dbReference>
<keyword evidence="7" id="KW-1185">Reference proteome</keyword>
<sequence length="432" mass="47130">MSNQQVGAVFEKVIQEVCDASVVDFEESGVDQKTLNDLKDVSFYTLETYVYLDGIWRGVSQGQPKAGGTRGAAGGGAYGGTPAFEAPFICGRRYPLRLRPPSHQCLPHTWQAKLSSVNVASFPWDPTPQPTPQAPVLPQATVPSNAPRQPQQHVPQHVPVSIPQTMRQNVPAPVQAMGAPRIKTEPGSNVPMGMPPMHQLPHQMPGQAPNSQSARDRAANHLQSKFGAAAFSLRQQSYPQMHANGQMPQIKQEPGYPSMGHGQTDGAGDALADWKAEVARRREAAQNGRGDHLLREHLNQQMLDMEGGGLLRPMSEHSKSTAASRHAVACLKEATAFDSSSSAPRVPGQYDGADDDTKEEEDEDAINSDLDDPDDLIADDHDADESEGQVMLCTYDKVQRVKNKWKCTLKDGILTTGGREYVFHKGQGEFEW</sequence>
<dbReference type="SUPFAM" id="SSF50784">
    <property type="entry name" value="Transcription factor IIA (TFIIA), beta-barrel domain"/>
    <property type="match status" value="1"/>
</dbReference>
<keyword evidence="4" id="KW-0539">Nucleus</keyword>
<comment type="caution">
    <text evidence="6">The sequence shown here is derived from an EMBL/GenBank/DDBJ whole genome shotgun (WGS) entry which is preliminary data.</text>
</comment>
<dbReference type="EMBL" id="JAPQKR010000012">
    <property type="protein sequence ID" value="KAJ5204771.1"/>
    <property type="molecule type" value="Genomic_DNA"/>
</dbReference>
<dbReference type="RefSeq" id="XP_058309250.1">
    <property type="nucleotide sequence ID" value="XM_058452712.1"/>
</dbReference>
<evidence type="ECO:0000256" key="3">
    <source>
        <dbReference type="ARBA" id="ARBA00023163"/>
    </source>
</evidence>
<feature type="region of interest" description="Disordered" evidence="5">
    <location>
        <begin position="336"/>
        <end position="383"/>
    </location>
</feature>
<evidence type="ECO:0000313" key="7">
    <source>
        <dbReference type="Proteomes" id="UP001150904"/>
    </source>
</evidence>
<dbReference type="AlphaFoldDB" id="A0A9W9T0L1"/>
<feature type="compositionally biased region" description="Pro residues" evidence="5">
    <location>
        <begin position="125"/>
        <end position="135"/>
    </location>
</feature>
<dbReference type="Gene3D" id="1.10.287.100">
    <property type="match status" value="1"/>
</dbReference>